<protein>
    <recommendedName>
        <fullName evidence="1">Beta-lactamase-related domain-containing protein</fullName>
    </recommendedName>
</protein>
<evidence type="ECO:0000313" key="3">
    <source>
        <dbReference type="Proteomes" id="UP000271974"/>
    </source>
</evidence>
<name>A0A433SR33_ELYCH</name>
<keyword evidence="3" id="KW-1185">Reference proteome</keyword>
<dbReference type="Pfam" id="PF00144">
    <property type="entry name" value="Beta-lactamase"/>
    <property type="match status" value="1"/>
</dbReference>
<comment type="caution">
    <text evidence="2">The sequence shown here is derived from an EMBL/GenBank/DDBJ whole genome shotgun (WGS) entry which is preliminary data.</text>
</comment>
<evidence type="ECO:0000259" key="1">
    <source>
        <dbReference type="Pfam" id="PF00144"/>
    </source>
</evidence>
<dbReference type="Gene3D" id="3.40.710.10">
    <property type="entry name" value="DD-peptidase/beta-lactamase superfamily"/>
    <property type="match status" value="1"/>
</dbReference>
<accession>A0A433SR33</accession>
<proteinExistence type="predicted"/>
<evidence type="ECO:0000313" key="2">
    <source>
        <dbReference type="EMBL" id="RUS71720.1"/>
    </source>
</evidence>
<reference evidence="2 3" key="1">
    <citation type="submission" date="2019-01" db="EMBL/GenBank/DDBJ databases">
        <title>A draft genome assembly of the solar-powered sea slug Elysia chlorotica.</title>
        <authorList>
            <person name="Cai H."/>
            <person name="Li Q."/>
            <person name="Fang X."/>
            <person name="Li J."/>
            <person name="Curtis N.E."/>
            <person name="Altenburger A."/>
            <person name="Shibata T."/>
            <person name="Feng M."/>
            <person name="Maeda T."/>
            <person name="Schwartz J.A."/>
            <person name="Shigenobu S."/>
            <person name="Lundholm N."/>
            <person name="Nishiyama T."/>
            <person name="Yang H."/>
            <person name="Hasebe M."/>
            <person name="Li S."/>
            <person name="Pierce S.K."/>
            <person name="Wang J."/>
        </authorList>
    </citation>
    <scope>NUCLEOTIDE SEQUENCE [LARGE SCALE GENOMIC DNA]</scope>
    <source>
        <strain evidence="2">EC2010</strain>
        <tissue evidence="2">Whole organism of an adult</tissue>
    </source>
</reference>
<gene>
    <name evidence="2" type="ORF">EGW08_020517</name>
</gene>
<dbReference type="OrthoDB" id="5946976at2759"/>
<feature type="domain" description="Beta-lactamase-related" evidence="1">
    <location>
        <begin position="30"/>
        <end position="376"/>
    </location>
</feature>
<sequence length="427" mass="48261">MMNKLKFPEPTGFVAPGFERVLHVFRDNYKSGLETGSSFAAYYKGEPVVNIWGGLADWQVKSAWKEDTMGLFHSTTKFMAALTIAHLVERDALNYGEKISKYWPEFAQNGKENITLEQLLSCQAGLAALSDNFYLKWIKDDPQRLHNLLARQKPLWSPGTAHGYHPITMGLYLNEIVKKVDKKGRTLSQYFQDEIAKPFGIEFYIGLPKSLYHRVTRLEPMKVDIKKLAEILNNFQGDAELYRLAFSQPQDWFSTRILNDADFLELPISSSHGVGTALAVAKLMGIIANGGQHEGKVMLRPESINGLQMPLSHGTDLTLGNSQVYGRGTMLIPIVAGEKSWFMFGHTGYGEQIGAADSHYRTGFAYTTNRVYPSMDQLGMEIKWKSLATVLFQCIHEFEGVQIERMMLDTVEELEKNKRVLAQKCKL</sequence>
<dbReference type="EMBL" id="RQTK01001170">
    <property type="protein sequence ID" value="RUS71720.1"/>
    <property type="molecule type" value="Genomic_DNA"/>
</dbReference>
<dbReference type="PANTHER" id="PTHR43319:SF3">
    <property type="entry name" value="BETA-LACTAMASE-RELATED DOMAIN-CONTAINING PROTEIN"/>
    <property type="match status" value="1"/>
</dbReference>
<dbReference type="PANTHER" id="PTHR43319">
    <property type="entry name" value="BETA-LACTAMASE-RELATED"/>
    <property type="match status" value="1"/>
</dbReference>
<dbReference type="STRING" id="188477.A0A433SR33"/>
<dbReference type="AlphaFoldDB" id="A0A433SR33"/>
<dbReference type="Proteomes" id="UP000271974">
    <property type="component" value="Unassembled WGS sequence"/>
</dbReference>
<dbReference type="InterPro" id="IPR052907">
    <property type="entry name" value="Beta-lactamase/esterase"/>
</dbReference>
<dbReference type="SUPFAM" id="SSF56601">
    <property type="entry name" value="beta-lactamase/transpeptidase-like"/>
    <property type="match status" value="1"/>
</dbReference>
<dbReference type="InterPro" id="IPR012338">
    <property type="entry name" value="Beta-lactam/transpept-like"/>
</dbReference>
<organism evidence="2 3">
    <name type="scientific">Elysia chlorotica</name>
    <name type="common">Eastern emerald elysia</name>
    <name type="synonym">Sea slug</name>
    <dbReference type="NCBI Taxonomy" id="188477"/>
    <lineage>
        <taxon>Eukaryota</taxon>
        <taxon>Metazoa</taxon>
        <taxon>Spiralia</taxon>
        <taxon>Lophotrochozoa</taxon>
        <taxon>Mollusca</taxon>
        <taxon>Gastropoda</taxon>
        <taxon>Heterobranchia</taxon>
        <taxon>Euthyneura</taxon>
        <taxon>Panpulmonata</taxon>
        <taxon>Sacoglossa</taxon>
        <taxon>Placobranchoidea</taxon>
        <taxon>Plakobranchidae</taxon>
        <taxon>Elysia</taxon>
    </lineage>
</organism>
<dbReference type="InterPro" id="IPR001466">
    <property type="entry name" value="Beta-lactam-related"/>
</dbReference>